<protein>
    <recommendedName>
        <fullName evidence="4">Regulatory protein RecX</fullName>
    </recommendedName>
</protein>
<evidence type="ECO:0000313" key="3">
    <source>
        <dbReference type="Proteomes" id="UP001231109"/>
    </source>
</evidence>
<dbReference type="Proteomes" id="UP001231109">
    <property type="component" value="Unassembled WGS sequence"/>
</dbReference>
<accession>A0ABT9I0Z1</accession>
<sequence>MINTKEKSNETRQRSKNHSLHKKQLNEAFKIFNVSADEISEESIVKILKSNTKHEVAAMHLLVVEEYWQKFKCKDLKAFIQKHYDCHYTTALRKHQHYEIAYSLRLKPVDYVNFTPNSLSALLHLKPAARQRIVSELTDNFSEDKFSNVTSSTVKQKAIELGFLNAPQKKSEQEKLKCQFIEIFIKNGKPSKLVKFLKDNLAEKHFMKLVTSLQRETAKTDSQQ</sequence>
<evidence type="ECO:0000256" key="1">
    <source>
        <dbReference type="SAM" id="MobiDB-lite"/>
    </source>
</evidence>
<dbReference type="EMBL" id="JAPJDZ010000029">
    <property type="protein sequence ID" value="MDP5136710.1"/>
    <property type="molecule type" value="Genomic_DNA"/>
</dbReference>
<reference evidence="2 3" key="1">
    <citation type="submission" date="2022-11" db="EMBL/GenBank/DDBJ databases">
        <title>Viruses from the air-sea interface of a natural surface slick.</title>
        <authorList>
            <person name="Rahlff J."/>
            <person name="Holmfeldt K."/>
        </authorList>
    </citation>
    <scope>NUCLEOTIDE SEQUENCE [LARGE SCALE GENOMIC DNA]</scope>
    <source>
        <strain evidence="2 3">SMS4</strain>
    </source>
</reference>
<comment type="caution">
    <text evidence="2">The sequence shown here is derived from an EMBL/GenBank/DDBJ whole genome shotgun (WGS) entry which is preliminary data.</text>
</comment>
<feature type="compositionally biased region" description="Basic and acidic residues" evidence="1">
    <location>
        <begin position="1"/>
        <end position="13"/>
    </location>
</feature>
<dbReference type="RefSeq" id="WP_305976161.1">
    <property type="nucleotide sequence ID" value="NZ_JAPJDZ010000029.1"/>
</dbReference>
<evidence type="ECO:0000313" key="2">
    <source>
        <dbReference type="EMBL" id="MDP5136710.1"/>
    </source>
</evidence>
<proteinExistence type="predicted"/>
<evidence type="ECO:0008006" key="4">
    <source>
        <dbReference type="Google" id="ProtNLM"/>
    </source>
</evidence>
<organism evidence="2 3">
    <name type="scientific">Rheinheimera baltica</name>
    <dbReference type="NCBI Taxonomy" id="67576"/>
    <lineage>
        <taxon>Bacteria</taxon>
        <taxon>Pseudomonadati</taxon>
        <taxon>Pseudomonadota</taxon>
        <taxon>Gammaproteobacteria</taxon>
        <taxon>Chromatiales</taxon>
        <taxon>Chromatiaceae</taxon>
        <taxon>Rheinheimera</taxon>
    </lineage>
</organism>
<name>A0ABT9I0Z1_9GAMM</name>
<gene>
    <name evidence="2" type="ORF">ORJ04_12200</name>
</gene>
<keyword evidence="3" id="KW-1185">Reference proteome</keyword>
<feature type="region of interest" description="Disordered" evidence="1">
    <location>
        <begin position="1"/>
        <end position="20"/>
    </location>
</feature>